<evidence type="ECO:0000313" key="9">
    <source>
        <dbReference type="Proteomes" id="UP000008672"/>
    </source>
</evidence>
<accession>M3XJ99</accession>
<dbReference type="HOGENOM" id="CLU_056440_2_1_1"/>
<comment type="subcellular location">
    <subcellularLocation>
        <location evidence="1">Membrane</location>
        <topology evidence="1">Multi-pass membrane protein</topology>
    </subcellularLocation>
</comment>
<dbReference type="Pfam" id="PF03798">
    <property type="entry name" value="TRAM_LAG1_CLN8"/>
    <property type="match status" value="1"/>
</dbReference>
<evidence type="ECO:0000256" key="3">
    <source>
        <dbReference type="ARBA" id="ARBA00022989"/>
    </source>
</evidence>
<feature type="transmembrane region" description="Helical" evidence="6">
    <location>
        <begin position="134"/>
        <end position="152"/>
    </location>
</feature>
<keyword evidence="3 6" id="KW-1133">Transmembrane helix</keyword>
<evidence type="ECO:0000259" key="7">
    <source>
        <dbReference type="PROSITE" id="PS50922"/>
    </source>
</evidence>
<organism evidence="8 9">
    <name type="scientific">Latimeria chalumnae</name>
    <name type="common">Coelacanth</name>
    <dbReference type="NCBI Taxonomy" id="7897"/>
    <lineage>
        <taxon>Eukaryota</taxon>
        <taxon>Metazoa</taxon>
        <taxon>Chordata</taxon>
        <taxon>Craniata</taxon>
        <taxon>Vertebrata</taxon>
        <taxon>Euteleostomi</taxon>
        <taxon>Coelacanthiformes</taxon>
        <taxon>Coelacanthidae</taxon>
        <taxon>Latimeria</taxon>
    </lineage>
</organism>
<dbReference type="PANTHER" id="PTHR13439:SF5">
    <property type="entry name" value="TLC DOMAIN-CONTAINING PROTEIN 1"/>
    <property type="match status" value="1"/>
</dbReference>
<dbReference type="PROSITE" id="PS50922">
    <property type="entry name" value="TLC"/>
    <property type="match status" value="1"/>
</dbReference>
<reference evidence="8" key="3">
    <citation type="submission" date="2025-09" db="UniProtKB">
        <authorList>
            <consortium name="Ensembl"/>
        </authorList>
    </citation>
    <scope>IDENTIFICATION</scope>
</reference>
<dbReference type="SMART" id="SM00724">
    <property type="entry name" value="TLC"/>
    <property type="match status" value="1"/>
</dbReference>
<dbReference type="STRING" id="7897.ENSLACP00000022805"/>
<feature type="transmembrane region" description="Helical" evidence="6">
    <location>
        <begin position="173"/>
        <end position="194"/>
    </location>
</feature>
<dbReference type="InParanoid" id="M3XJ99"/>
<keyword evidence="2 5" id="KW-0812">Transmembrane</keyword>
<dbReference type="GO" id="GO:0007009">
    <property type="term" value="P:plasma membrane organization"/>
    <property type="evidence" value="ECO:0007669"/>
    <property type="project" value="TreeGrafter"/>
</dbReference>
<dbReference type="AlphaFoldDB" id="M3XJ99"/>
<dbReference type="OMA" id="CAGQNGM"/>
<dbReference type="Proteomes" id="UP000008672">
    <property type="component" value="Unassembled WGS sequence"/>
</dbReference>
<evidence type="ECO:0000256" key="6">
    <source>
        <dbReference type="SAM" id="Phobius"/>
    </source>
</evidence>
<name>M3XJ99_LATCH</name>
<dbReference type="GO" id="GO:0071709">
    <property type="term" value="P:membrane assembly"/>
    <property type="evidence" value="ECO:0007669"/>
    <property type="project" value="TreeGrafter"/>
</dbReference>
<evidence type="ECO:0000256" key="1">
    <source>
        <dbReference type="ARBA" id="ARBA00004141"/>
    </source>
</evidence>
<dbReference type="CTD" id="116238"/>
<feature type="transmembrane region" description="Helical" evidence="6">
    <location>
        <begin position="206"/>
        <end position="226"/>
    </location>
</feature>
<dbReference type="Bgee" id="ENSLACG00000022191">
    <property type="expression patterns" value="Expressed in pectoral fin and 1 other cell type or tissue"/>
</dbReference>
<gene>
    <name evidence="8" type="primary">TLCD1</name>
</gene>
<evidence type="ECO:0000256" key="4">
    <source>
        <dbReference type="ARBA" id="ARBA00023136"/>
    </source>
</evidence>
<reference evidence="8" key="2">
    <citation type="submission" date="2025-08" db="UniProtKB">
        <authorList>
            <consortium name="Ensembl"/>
        </authorList>
    </citation>
    <scope>IDENTIFICATION</scope>
</reference>
<dbReference type="GeneID" id="102365075"/>
<evidence type="ECO:0000313" key="8">
    <source>
        <dbReference type="Ensembl" id="ENSLACP00000022805.1"/>
    </source>
</evidence>
<feature type="domain" description="TLC" evidence="7">
    <location>
        <begin position="40"/>
        <end position="234"/>
    </location>
</feature>
<dbReference type="GO" id="GO:0005886">
    <property type="term" value="C:plasma membrane"/>
    <property type="evidence" value="ECO:0007669"/>
    <property type="project" value="TreeGrafter"/>
</dbReference>
<keyword evidence="9" id="KW-1185">Reference proteome</keyword>
<dbReference type="GO" id="GO:0055091">
    <property type="term" value="P:phospholipid homeostasis"/>
    <property type="evidence" value="ECO:0007669"/>
    <property type="project" value="TreeGrafter"/>
</dbReference>
<dbReference type="PANTHER" id="PTHR13439">
    <property type="entry name" value="CT120 PROTEIN"/>
    <property type="match status" value="1"/>
</dbReference>
<protein>
    <submittedName>
        <fullName evidence="8">TLC domain containing 1</fullName>
    </submittedName>
</protein>
<dbReference type="GO" id="GO:0097035">
    <property type="term" value="P:regulation of membrane lipid distribution"/>
    <property type="evidence" value="ECO:0007669"/>
    <property type="project" value="TreeGrafter"/>
</dbReference>
<dbReference type="RefSeq" id="XP_006002390.1">
    <property type="nucleotide sequence ID" value="XM_006002328.3"/>
</dbReference>
<dbReference type="EMBL" id="AFYH01129307">
    <property type="status" value="NOT_ANNOTATED_CDS"/>
    <property type="molecule type" value="Genomic_DNA"/>
</dbReference>
<dbReference type="EMBL" id="AFYH01129306">
    <property type="status" value="NOT_ANNOTATED_CDS"/>
    <property type="molecule type" value="Genomic_DNA"/>
</dbReference>
<dbReference type="OrthoDB" id="10266980at2759"/>
<dbReference type="EMBL" id="AFYH01129308">
    <property type="status" value="NOT_ANNOTATED_CDS"/>
    <property type="molecule type" value="Genomic_DNA"/>
</dbReference>
<dbReference type="InterPro" id="IPR050846">
    <property type="entry name" value="TLCD"/>
</dbReference>
<dbReference type="Ensembl" id="ENSLACT00000025148.1">
    <property type="protein sequence ID" value="ENSLACP00000022805.1"/>
    <property type="gene ID" value="ENSLACG00000022191.1"/>
</dbReference>
<keyword evidence="4 5" id="KW-0472">Membrane</keyword>
<reference evidence="9" key="1">
    <citation type="submission" date="2011-08" db="EMBL/GenBank/DDBJ databases">
        <title>The draft genome of Latimeria chalumnae.</title>
        <authorList>
            <person name="Di Palma F."/>
            <person name="Alfoldi J."/>
            <person name="Johnson J."/>
            <person name="Berlin A."/>
            <person name="Gnerre S."/>
            <person name="Jaffe D."/>
            <person name="MacCallum I."/>
            <person name="Young S."/>
            <person name="Walker B.J."/>
            <person name="Lander E."/>
            <person name="Lindblad-Toh K."/>
        </authorList>
    </citation>
    <scope>NUCLEOTIDE SEQUENCE [LARGE SCALE GENOMIC DNA]</scope>
    <source>
        <strain evidence="9">Wild caught</strain>
    </source>
</reference>
<dbReference type="InterPro" id="IPR006634">
    <property type="entry name" value="TLC-dom"/>
</dbReference>
<dbReference type="GeneTree" id="ENSGT01010000222313"/>
<proteinExistence type="predicted"/>
<dbReference type="KEGG" id="lcm:102365075"/>
<feature type="transmembrane region" description="Helical" evidence="6">
    <location>
        <begin position="45"/>
        <end position="69"/>
    </location>
</feature>
<dbReference type="FunCoup" id="M3XJ99">
    <property type="interactions" value="547"/>
</dbReference>
<sequence length="252" mass="29420">MTLQQYPALLVLSFALGFKAVHHIVRSYVPLPKQVEEDTVKTWRWWNLCVSLVHSIITGPWALLCVFLCPEMLIQIPSKFTSHSYFLVCVSSGYFVQDALDIILSGQSKASWEFLLHHALVICCFLYAVFTHRYIAGTVIALFVEVNSIFLHTRLLLKLARVQASRLYYTNKYANLITYVSFRLAAQFYLTWYIVKHFDILEHATFFLVTMMLMNIMMLIYFYRLIRTDFFMTSGKHVYLNGSSNEKKFVDD</sequence>
<evidence type="ECO:0000256" key="5">
    <source>
        <dbReference type="PROSITE-ProRule" id="PRU00205"/>
    </source>
</evidence>
<dbReference type="eggNOG" id="KOG4474">
    <property type="taxonomic scope" value="Eukaryota"/>
</dbReference>
<evidence type="ECO:0000256" key="2">
    <source>
        <dbReference type="ARBA" id="ARBA00022692"/>
    </source>
</evidence>